<evidence type="ECO:0000313" key="1">
    <source>
        <dbReference type="EMBL" id="CAK5056084.1"/>
    </source>
</evidence>
<keyword evidence="2" id="KW-1185">Reference proteome</keyword>
<proteinExistence type="predicted"/>
<dbReference type="EMBL" id="CAVMJV010000016">
    <property type="protein sequence ID" value="CAK5056084.1"/>
    <property type="molecule type" value="Genomic_DNA"/>
</dbReference>
<accession>A0ACB0YP04</accession>
<reference evidence="1" key="1">
    <citation type="submission" date="2023-11" db="EMBL/GenBank/DDBJ databases">
        <authorList>
            <person name="Poullet M."/>
        </authorList>
    </citation>
    <scope>NUCLEOTIDE SEQUENCE</scope>
    <source>
        <strain evidence="1">E1834</strain>
    </source>
</reference>
<sequence length="164" mass="18807">MLSQLNINVVNNTPTSTPRSINIVKQSQKSVGRTIDFGADDGEENDLALRNKKMEGEKKQNNSKTETAEKKNGKIINENKLKQTKETKATSTYVNPDPDMRFTYLGNVKPDLYEDTFIRLLEKESFEKLEDDWPNNSDSKANDNFDIFEQLDDEYENGYSNLVI</sequence>
<comment type="caution">
    <text evidence="1">The sequence shown here is derived from an EMBL/GenBank/DDBJ whole genome shotgun (WGS) entry which is preliminary data.</text>
</comment>
<dbReference type="Proteomes" id="UP001497535">
    <property type="component" value="Unassembled WGS sequence"/>
</dbReference>
<evidence type="ECO:0000313" key="2">
    <source>
        <dbReference type="Proteomes" id="UP001497535"/>
    </source>
</evidence>
<protein>
    <submittedName>
        <fullName evidence="1">Uncharacterized protein</fullName>
    </submittedName>
</protein>
<gene>
    <name evidence="1" type="ORF">MENTE1834_LOCUS14811</name>
</gene>
<organism evidence="1 2">
    <name type="scientific">Meloidogyne enterolobii</name>
    <name type="common">Root-knot nematode worm</name>
    <name type="synonym">Meloidogyne mayaguensis</name>
    <dbReference type="NCBI Taxonomy" id="390850"/>
    <lineage>
        <taxon>Eukaryota</taxon>
        <taxon>Metazoa</taxon>
        <taxon>Ecdysozoa</taxon>
        <taxon>Nematoda</taxon>
        <taxon>Chromadorea</taxon>
        <taxon>Rhabditida</taxon>
        <taxon>Tylenchina</taxon>
        <taxon>Tylenchomorpha</taxon>
        <taxon>Tylenchoidea</taxon>
        <taxon>Meloidogynidae</taxon>
        <taxon>Meloidogyninae</taxon>
        <taxon>Meloidogyne</taxon>
    </lineage>
</organism>
<name>A0ACB0YP04_MELEN</name>